<comment type="caution">
    <text evidence="1">The sequence shown here is derived from an EMBL/GenBank/DDBJ whole genome shotgun (WGS) entry which is preliminary data.</text>
</comment>
<name>A0A016U679_9BILA</name>
<dbReference type="Proteomes" id="UP000024635">
    <property type="component" value="Unassembled WGS sequence"/>
</dbReference>
<keyword evidence="2" id="KW-1185">Reference proteome</keyword>
<gene>
    <name evidence="1" type="primary">Acey_s0056.g2699</name>
    <name evidence="1" type="ORF">Y032_0056g2699</name>
</gene>
<organism evidence="1 2">
    <name type="scientific">Ancylostoma ceylanicum</name>
    <dbReference type="NCBI Taxonomy" id="53326"/>
    <lineage>
        <taxon>Eukaryota</taxon>
        <taxon>Metazoa</taxon>
        <taxon>Ecdysozoa</taxon>
        <taxon>Nematoda</taxon>
        <taxon>Chromadorea</taxon>
        <taxon>Rhabditida</taxon>
        <taxon>Rhabditina</taxon>
        <taxon>Rhabditomorpha</taxon>
        <taxon>Strongyloidea</taxon>
        <taxon>Ancylostomatidae</taxon>
        <taxon>Ancylostomatinae</taxon>
        <taxon>Ancylostoma</taxon>
    </lineage>
</organism>
<proteinExistence type="predicted"/>
<sequence>MLGAILLEEYSGSLPIYFLSKIKTYVSCELNVSVADENVSRGEGGVNIRWKIFLTLDYYDLLMNLLGARSRRS</sequence>
<evidence type="ECO:0000313" key="2">
    <source>
        <dbReference type="Proteomes" id="UP000024635"/>
    </source>
</evidence>
<dbReference type="AlphaFoldDB" id="A0A016U679"/>
<protein>
    <submittedName>
        <fullName evidence="1">Uncharacterized protein</fullName>
    </submittedName>
</protein>
<evidence type="ECO:0000313" key="1">
    <source>
        <dbReference type="EMBL" id="EYC10357.1"/>
    </source>
</evidence>
<reference evidence="2" key="1">
    <citation type="journal article" date="2015" name="Nat. Genet.">
        <title>The genome and transcriptome of the zoonotic hookworm Ancylostoma ceylanicum identify infection-specific gene families.</title>
        <authorList>
            <person name="Schwarz E.M."/>
            <person name="Hu Y."/>
            <person name="Antoshechkin I."/>
            <person name="Miller M.M."/>
            <person name="Sternberg P.W."/>
            <person name="Aroian R.V."/>
        </authorList>
    </citation>
    <scope>NUCLEOTIDE SEQUENCE</scope>
    <source>
        <strain evidence="2">HY135</strain>
    </source>
</reference>
<dbReference type="EMBL" id="JARK01001392">
    <property type="protein sequence ID" value="EYC10357.1"/>
    <property type="molecule type" value="Genomic_DNA"/>
</dbReference>
<accession>A0A016U679</accession>